<dbReference type="KEGG" id="ppsc:EHS13_09055"/>
<gene>
    <name evidence="1" type="ORF">EHS13_09055</name>
</gene>
<name>A0A6B8RUC0_9BACL</name>
<dbReference type="Proteomes" id="UP000426246">
    <property type="component" value="Chromosome"/>
</dbReference>
<dbReference type="InterPro" id="IPR009297">
    <property type="entry name" value="DUF952"/>
</dbReference>
<dbReference type="EMBL" id="CP034235">
    <property type="protein sequence ID" value="QGR00012.1"/>
    <property type="molecule type" value="Genomic_DNA"/>
</dbReference>
<keyword evidence="2" id="KW-1185">Reference proteome</keyword>
<dbReference type="Gene3D" id="3.20.170.20">
    <property type="entry name" value="Protein of unknown function DUF952"/>
    <property type="match status" value="1"/>
</dbReference>
<dbReference type="Pfam" id="PF06108">
    <property type="entry name" value="DUF952"/>
    <property type="match status" value="1"/>
</dbReference>
<accession>A0A6B8RUC0</accession>
<sequence length="52" mass="5979">MFGIIHCDITCCTQAQISELANRLYNGQNDLLLLEIDTNSVKKPLIYEDLYM</sequence>
<dbReference type="AlphaFoldDB" id="A0A6B8RUC0"/>
<protein>
    <submittedName>
        <fullName evidence="1">DUF952 domain-containing protein</fullName>
    </submittedName>
</protein>
<dbReference type="SUPFAM" id="SSF56399">
    <property type="entry name" value="ADP-ribosylation"/>
    <property type="match status" value="1"/>
</dbReference>
<reference evidence="2" key="1">
    <citation type="submission" date="2018-11" db="EMBL/GenBank/DDBJ databases">
        <title>Complete genome sequence of Paenibacillus sp. ML311-T8.</title>
        <authorList>
            <person name="Nam Y.-D."/>
            <person name="Kang J."/>
            <person name="Chung W.-H."/>
            <person name="Park Y.S."/>
        </authorList>
    </citation>
    <scope>NUCLEOTIDE SEQUENCE [LARGE SCALE GENOMIC DNA]</scope>
    <source>
        <strain evidence="2">ML311-T8</strain>
    </source>
</reference>
<proteinExistence type="predicted"/>
<organism evidence="1 2">
    <name type="scientific">Paenibacillus psychroresistens</name>
    <dbReference type="NCBI Taxonomy" id="1778678"/>
    <lineage>
        <taxon>Bacteria</taxon>
        <taxon>Bacillati</taxon>
        <taxon>Bacillota</taxon>
        <taxon>Bacilli</taxon>
        <taxon>Bacillales</taxon>
        <taxon>Paenibacillaceae</taxon>
        <taxon>Paenibacillus</taxon>
    </lineage>
</organism>
<evidence type="ECO:0000313" key="2">
    <source>
        <dbReference type="Proteomes" id="UP000426246"/>
    </source>
</evidence>
<evidence type="ECO:0000313" key="1">
    <source>
        <dbReference type="EMBL" id="QGR00012.1"/>
    </source>
</evidence>